<evidence type="ECO:0000313" key="1">
    <source>
        <dbReference type="EMBL" id="EEL67512.1"/>
    </source>
</evidence>
<organism evidence="1">
    <name type="scientific">Bacillus mycoides</name>
    <dbReference type="NCBI Taxonomy" id="1405"/>
    <lineage>
        <taxon>Bacteria</taxon>
        <taxon>Bacillati</taxon>
        <taxon>Bacillota</taxon>
        <taxon>Bacilli</taxon>
        <taxon>Bacillales</taxon>
        <taxon>Bacillaceae</taxon>
        <taxon>Bacillus</taxon>
        <taxon>Bacillus cereus group</taxon>
    </lineage>
</organism>
<dbReference type="EMBL" id="ACMP01000206">
    <property type="protein sequence ID" value="EEL67512.1"/>
    <property type="molecule type" value="Genomic_DNA"/>
</dbReference>
<accession>C2Y3K2</accession>
<comment type="caution">
    <text evidence="1">The sequence shown here is derived from an EMBL/GenBank/DDBJ whole genome shotgun (WGS) entry which is preliminary data.</text>
</comment>
<reference evidence="1" key="1">
    <citation type="journal article" date="2012" name="Genome Res.">
        <title>Genomic characterization of the Bacillus cereus sensu lato species: Backdrop to the evolution of Bacillus anthracis.</title>
        <authorList>
            <person name="Zwick M.E."/>
            <person name="Joseph S.J."/>
            <person name="Didelot X."/>
            <person name="Chen P.E."/>
            <person name="Bishop-Lilly K.A."/>
            <person name="Stewart A.C."/>
            <person name="Willner K."/>
            <person name="Nolan N."/>
            <person name="Lentz S."/>
            <person name="Thomason M.K."/>
            <person name="Sozhamannan S."/>
            <person name="Mateczun A.J."/>
            <person name="Du L."/>
            <person name="Read T.D."/>
        </authorList>
    </citation>
    <scope>NUCLEOTIDE SEQUENCE [LARGE SCALE GENOMIC DNA]</scope>
    <source>
        <strain evidence="1">AH603</strain>
    </source>
</reference>
<proteinExistence type="predicted"/>
<protein>
    <submittedName>
        <fullName evidence="1">Uncharacterized protein</fullName>
    </submittedName>
</protein>
<dbReference type="HOGENOM" id="CLU_037836_1_0_9"/>
<dbReference type="AlphaFoldDB" id="C2Y3K2"/>
<sequence length="572" mass="67245">MKKMEKPFVIKNKRSLNGETTTPVIVTIKSWQKLVEALEGKYYSFKDTYLEDIVKSMSYEERIADEEGFVEQAKPSFSLKMKKVLDKVSVFDKNEGRKHKLYGITNADLEVFLFLYKKCNTYGELSHVSIHMLWEDYKNYKEAFAHIHHSQFYVALKKLSFHNIITIENEYSGKYKIILTDFMNKETNKANAYTFISPIVFTKEFFELSIAAKKLFMDVAMQQKRETTLKRSLFKVDEQGNSTHFGGMYRYLHKKYPHQIRAVLEELETKLSATGSPLFKICKLEKGKRNKKQYTTLHLSVHPDFLCAKEEGAEYRDPFTPRDTYKRKVKFIENLLVEMNIAEFAKDMNQFINVLKHSCHRQIRQVVRGLREMIDRQEGYPKKLVYTLSKLLKQSSQYRVLDTAAKTGIYPLITHNVPKHEQEEAIFKFGTHFAIYSLRNVQKLFRKAHDLLHAKYAVPVTIDAYHRNYMQYQEESLFRKYAYEQGVNINAYTALEIEIRELLKSSGHKGNQIPSDIRELFIEKIDKLPKEKIRVIEVAEDFDLIQFLQSLEAYYRSTSEVPHTVDQLLPAM</sequence>
<name>C2Y3K2_BACMY</name>
<dbReference type="Proteomes" id="UP000001753">
    <property type="component" value="Chromosome"/>
</dbReference>
<gene>
    <name evidence="1" type="ORF">bcere0026_55620</name>
</gene>